<name>A0A6J4HWE1_9ACTN</name>
<dbReference type="Gene3D" id="3.30.530.20">
    <property type="match status" value="1"/>
</dbReference>
<evidence type="ECO:0000313" key="3">
    <source>
        <dbReference type="EMBL" id="CAA9233744.1"/>
    </source>
</evidence>
<proteinExistence type="predicted"/>
<dbReference type="InterPro" id="IPR023393">
    <property type="entry name" value="START-like_dom_sf"/>
</dbReference>
<gene>
    <name evidence="3" type="ORF">AVDCRST_MAG50-1212</name>
</gene>
<dbReference type="InterPro" id="IPR005031">
    <property type="entry name" value="COQ10_START"/>
</dbReference>
<sequence length="260" mass="27611">MTTKVEKTLLVDVPVRVAYNQWTQFEEFPQFMGGVSEVKQMGDRRLHWVAEIAGVKRQWDAEVLEQVPDTKIAWAATEGATNAGVVYFSEAGVNRTSVTLSLEYEPEGLVEAVGDKLNIVEKQVEADLERFKKLVESRGYDTGGWRGTVNAGGAPTSPGVEAAAASRGDKGKAGFSKAAKAAGAFAAAFGVVAAGALKGAREGADTVRKNRASTQPLPPVRPAPATTPVAVEEAIEAEEARATDEVLIANESTRTPEPPM</sequence>
<feature type="compositionally biased region" description="Polar residues" evidence="1">
    <location>
        <begin position="250"/>
        <end position="260"/>
    </location>
</feature>
<reference evidence="3" key="1">
    <citation type="submission" date="2020-02" db="EMBL/GenBank/DDBJ databases">
        <authorList>
            <person name="Meier V. D."/>
        </authorList>
    </citation>
    <scope>NUCLEOTIDE SEQUENCE</scope>
    <source>
        <strain evidence="3">AVDCRST_MAG50</strain>
    </source>
</reference>
<dbReference type="PANTHER" id="PTHR33824:SF7">
    <property type="entry name" value="POLYKETIDE CYCLASE_DEHYDRASE AND LIPID TRANSPORT SUPERFAMILY PROTEIN"/>
    <property type="match status" value="1"/>
</dbReference>
<dbReference type="CDD" id="cd07817">
    <property type="entry name" value="SRPBCC_8"/>
    <property type="match status" value="1"/>
</dbReference>
<accession>A0A6J4HWE1</accession>
<dbReference type="SUPFAM" id="SSF55961">
    <property type="entry name" value="Bet v1-like"/>
    <property type="match status" value="1"/>
</dbReference>
<dbReference type="EMBL" id="CADCTF010000065">
    <property type="protein sequence ID" value="CAA9233744.1"/>
    <property type="molecule type" value="Genomic_DNA"/>
</dbReference>
<feature type="domain" description="Coenzyme Q-binding protein COQ10 START" evidence="2">
    <location>
        <begin position="11"/>
        <end position="130"/>
    </location>
</feature>
<feature type="compositionally biased region" description="Low complexity" evidence="1">
    <location>
        <begin position="223"/>
        <end position="232"/>
    </location>
</feature>
<dbReference type="AlphaFoldDB" id="A0A6J4HWE1"/>
<evidence type="ECO:0000256" key="1">
    <source>
        <dbReference type="SAM" id="MobiDB-lite"/>
    </source>
</evidence>
<feature type="region of interest" description="Disordered" evidence="1">
    <location>
        <begin position="205"/>
        <end position="260"/>
    </location>
</feature>
<dbReference type="PANTHER" id="PTHR33824">
    <property type="entry name" value="POLYKETIDE CYCLASE/DEHYDRASE AND LIPID TRANSPORT SUPERFAMILY PROTEIN"/>
    <property type="match status" value="1"/>
</dbReference>
<dbReference type="InterPro" id="IPR047137">
    <property type="entry name" value="ORF3"/>
</dbReference>
<evidence type="ECO:0000259" key="2">
    <source>
        <dbReference type="Pfam" id="PF03364"/>
    </source>
</evidence>
<protein>
    <submittedName>
        <fullName evidence="3">Cyclase/dehydrase</fullName>
    </submittedName>
</protein>
<organism evidence="3">
    <name type="scientific">uncultured Acidimicrobiales bacterium</name>
    <dbReference type="NCBI Taxonomy" id="310071"/>
    <lineage>
        <taxon>Bacteria</taxon>
        <taxon>Bacillati</taxon>
        <taxon>Actinomycetota</taxon>
        <taxon>Acidimicrobiia</taxon>
        <taxon>Acidimicrobiales</taxon>
        <taxon>environmental samples</taxon>
    </lineage>
</organism>
<dbReference type="Pfam" id="PF03364">
    <property type="entry name" value="Polyketide_cyc"/>
    <property type="match status" value="1"/>
</dbReference>